<comment type="caution">
    <text evidence="1">The sequence shown here is derived from an EMBL/GenBank/DDBJ whole genome shotgun (WGS) entry which is preliminary data.</text>
</comment>
<proteinExistence type="predicted"/>
<dbReference type="EMBL" id="RDQH01000337">
    <property type="protein sequence ID" value="RXH82695.1"/>
    <property type="molecule type" value="Genomic_DNA"/>
</dbReference>
<evidence type="ECO:0000313" key="2">
    <source>
        <dbReference type="Proteomes" id="UP000290289"/>
    </source>
</evidence>
<dbReference type="Proteomes" id="UP000290289">
    <property type="component" value="Chromosome 11"/>
</dbReference>
<keyword evidence="2" id="KW-1185">Reference proteome</keyword>
<dbReference type="AlphaFoldDB" id="A0A498IKL1"/>
<reference evidence="1 2" key="1">
    <citation type="submission" date="2018-10" db="EMBL/GenBank/DDBJ databases">
        <title>A high-quality apple genome assembly.</title>
        <authorList>
            <person name="Hu J."/>
        </authorList>
    </citation>
    <scope>NUCLEOTIDE SEQUENCE [LARGE SCALE GENOMIC DNA]</scope>
    <source>
        <strain evidence="2">cv. HFTH1</strain>
        <tissue evidence="1">Young leaf</tissue>
    </source>
</reference>
<gene>
    <name evidence="1" type="ORF">DVH24_003193</name>
</gene>
<evidence type="ECO:0000313" key="1">
    <source>
        <dbReference type="EMBL" id="RXH82695.1"/>
    </source>
</evidence>
<accession>A0A498IKL1</accession>
<protein>
    <submittedName>
        <fullName evidence="1">Uncharacterized protein</fullName>
    </submittedName>
</protein>
<name>A0A498IKL1_MALDO</name>
<sequence>MLNLNKFDFTTLEVSKRNNLKWVQDVKLHLIAKSLRATIKVEIDVPIGEAEKATVVIFI</sequence>
<organism evidence="1 2">
    <name type="scientific">Malus domestica</name>
    <name type="common">Apple</name>
    <name type="synonym">Pyrus malus</name>
    <dbReference type="NCBI Taxonomy" id="3750"/>
    <lineage>
        <taxon>Eukaryota</taxon>
        <taxon>Viridiplantae</taxon>
        <taxon>Streptophyta</taxon>
        <taxon>Embryophyta</taxon>
        <taxon>Tracheophyta</taxon>
        <taxon>Spermatophyta</taxon>
        <taxon>Magnoliopsida</taxon>
        <taxon>eudicotyledons</taxon>
        <taxon>Gunneridae</taxon>
        <taxon>Pentapetalae</taxon>
        <taxon>rosids</taxon>
        <taxon>fabids</taxon>
        <taxon>Rosales</taxon>
        <taxon>Rosaceae</taxon>
        <taxon>Amygdaloideae</taxon>
        <taxon>Maleae</taxon>
        <taxon>Malus</taxon>
    </lineage>
</organism>